<keyword evidence="2" id="KW-0328">Glycosyltransferase</keyword>
<dbReference type="SUPFAM" id="SSF53448">
    <property type="entry name" value="Nucleotide-diphospho-sugar transferases"/>
    <property type="match status" value="1"/>
</dbReference>
<dbReference type="InterPro" id="IPR001173">
    <property type="entry name" value="Glyco_trans_2-like"/>
</dbReference>
<evidence type="ECO:0000259" key="4">
    <source>
        <dbReference type="Pfam" id="PF00535"/>
    </source>
</evidence>
<feature type="non-terminal residue" evidence="5">
    <location>
        <position position="287"/>
    </location>
</feature>
<protein>
    <recommendedName>
        <fullName evidence="4">Glycosyltransferase 2-like domain-containing protein</fullName>
    </recommendedName>
</protein>
<dbReference type="EMBL" id="UINC01133845">
    <property type="protein sequence ID" value="SVD17013.1"/>
    <property type="molecule type" value="Genomic_DNA"/>
</dbReference>
<keyword evidence="3" id="KW-0808">Transferase</keyword>
<dbReference type="GO" id="GO:0016757">
    <property type="term" value="F:glycosyltransferase activity"/>
    <property type="evidence" value="ECO:0007669"/>
    <property type="project" value="UniProtKB-KW"/>
</dbReference>
<accession>A0A382T4T5</accession>
<dbReference type="PANTHER" id="PTHR43179">
    <property type="entry name" value="RHAMNOSYLTRANSFERASE WBBL"/>
    <property type="match status" value="1"/>
</dbReference>
<dbReference type="AlphaFoldDB" id="A0A382T4T5"/>
<dbReference type="InterPro" id="IPR029044">
    <property type="entry name" value="Nucleotide-diphossugar_trans"/>
</dbReference>
<evidence type="ECO:0000256" key="3">
    <source>
        <dbReference type="ARBA" id="ARBA00022679"/>
    </source>
</evidence>
<sequence length="287" mass="32849">MNTLLSIIIPHLKGQKNLCECIESIQANVSYEIIVVDNNSQDNSIDIAKEKFSKIKIICSKINRGYAGGCNLGVQHAKGNYLLFLNDDTIVSENAIDILFNMIQDKENISSVQPKILNYNNKDHFDYAGASGGYIDYLGYPFARGRIFNTIEKDKHQYDDKKKIFWASGTAFITKKKIFEKIGGFDEQLFAHMEEIDYHWKCHLNNYDVYVQPKAIIYHKGGETLKYGSYKKTYLNHRNSMILFLTNNQSLSFFTILKRLTLEKLAVISYAITMNFKAALAVTMSLL</sequence>
<evidence type="ECO:0000313" key="5">
    <source>
        <dbReference type="EMBL" id="SVD17013.1"/>
    </source>
</evidence>
<comment type="similarity">
    <text evidence="1">Belongs to the glycosyltransferase 2 family.</text>
</comment>
<dbReference type="PANTHER" id="PTHR43179:SF12">
    <property type="entry name" value="GALACTOFURANOSYLTRANSFERASE GLFT2"/>
    <property type="match status" value="1"/>
</dbReference>
<evidence type="ECO:0000256" key="1">
    <source>
        <dbReference type="ARBA" id="ARBA00006739"/>
    </source>
</evidence>
<feature type="domain" description="Glycosyltransferase 2-like" evidence="4">
    <location>
        <begin position="6"/>
        <end position="182"/>
    </location>
</feature>
<reference evidence="5" key="1">
    <citation type="submission" date="2018-05" db="EMBL/GenBank/DDBJ databases">
        <authorList>
            <person name="Lanie J.A."/>
            <person name="Ng W.-L."/>
            <person name="Kazmierczak K.M."/>
            <person name="Andrzejewski T.M."/>
            <person name="Davidsen T.M."/>
            <person name="Wayne K.J."/>
            <person name="Tettelin H."/>
            <person name="Glass J.I."/>
            <person name="Rusch D."/>
            <person name="Podicherti R."/>
            <person name="Tsui H.-C.T."/>
            <person name="Winkler M.E."/>
        </authorList>
    </citation>
    <scope>NUCLEOTIDE SEQUENCE</scope>
</reference>
<dbReference type="Gene3D" id="3.90.550.10">
    <property type="entry name" value="Spore Coat Polysaccharide Biosynthesis Protein SpsA, Chain A"/>
    <property type="match status" value="1"/>
</dbReference>
<proteinExistence type="inferred from homology"/>
<dbReference type="CDD" id="cd04186">
    <property type="entry name" value="GT_2_like_c"/>
    <property type="match status" value="1"/>
</dbReference>
<organism evidence="5">
    <name type="scientific">marine metagenome</name>
    <dbReference type="NCBI Taxonomy" id="408172"/>
    <lineage>
        <taxon>unclassified sequences</taxon>
        <taxon>metagenomes</taxon>
        <taxon>ecological metagenomes</taxon>
    </lineage>
</organism>
<name>A0A382T4T5_9ZZZZ</name>
<evidence type="ECO:0000256" key="2">
    <source>
        <dbReference type="ARBA" id="ARBA00022676"/>
    </source>
</evidence>
<gene>
    <name evidence="5" type="ORF">METZ01_LOCUS369867</name>
</gene>
<dbReference type="Pfam" id="PF00535">
    <property type="entry name" value="Glycos_transf_2"/>
    <property type="match status" value="1"/>
</dbReference>